<accession>A0A8C3ICY1</accession>
<feature type="compositionally biased region" description="Low complexity" evidence="1">
    <location>
        <begin position="75"/>
        <end position="89"/>
    </location>
</feature>
<evidence type="ECO:0000313" key="3">
    <source>
        <dbReference type="Proteomes" id="UP000694380"/>
    </source>
</evidence>
<protein>
    <submittedName>
        <fullName evidence="2">Testis development related protein</fullName>
    </submittedName>
</protein>
<reference evidence="2" key="1">
    <citation type="submission" date="2025-08" db="UniProtKB">
        <authorList>
            <consortium name="Ensembl"/>
        </authorList>
    </citation>
    <scope>IDENTIFICATION</scope>
</reference>
<dbReference type="GO" id="GO:0005634">
    <property type="term" value="C:nucleus"/>
    <property type="evidence" value="ECO:0007669"/>
    <property type="project" value="TreeGrafter"/>
</dbReference>
<dbReference type="Proteomes" id="UP000694380">
    <property type="component" value="Unplaced"/>
</dbReference>
<dbReference type="GO" id="GO:0007283">
    <property type="term" value="P:spermatogenesis"/>
    <property type="evidence" value="ECO:0007669"/>
    <property type="project" value="InterPro"/>
</dbReference>
<dbReference type="InterPro" id="IPR031399">
    <property type="entry name" value="TDRP"/>
</dbReference>
<dbReference type="Pfam" id="PF15683">
    <property type="entry name" value="TDRP"/>
    <property type="match status" value="1"/>
</dbReference>
<dbReference type="PANTHER" id="PTHR35663:SF1">
    <property type="entry name" value="TESTIS DEVELOPMENT-RELATED PROTEIN"/>
    <property type="match status" value="1"/>
</dbReference>
<feature type="compositionally biased region" description="Low complexity" evidence="1">
    <location>
        <begin position="103"/>
        <end position="114"/>
    </location>
</feature>
<dbReference type="GeneTree" id="ENSGT00390000017888"/>
<dbReference type="PANTHER" id="PTHR35663">
    <property type="entry name" value="TESTIS DEVELOPMENT-RELATED PROTEIN-RELATED"/>
    <property type="match status" value="1"/>
</dbReference>
<feature type="region of interest" description="Disordered" evidence="1">
    <location>
        <begin position="291"/>
        <end position="359"/>
    </location>
</feature>
<organism evidence="2 3">
    <name type="scientific">Chrysemys picta bellii</name>
    <name type="common">Western painted turtle</name>
    <name type="synonym">Emys bellii</name>
    <dbReference type="NCBI Taxonomy" id="8478"/>
    <lineage>
        <taxon>Eukaryota</taxon>
        <taxon>Metazoa</taxon>
        <taxon>Chordata</taxon>
        <taxon>Craniata</taxon>
        <taxon>Vertebrata</taxon>
        <taxon>Euteleostomi</taxon>
        <taxon>Archelosauria</taxon>
        <taxon>Testudinata</taxon>
        <taxon>Testudines</taxon>
        <taxon>Cryptodira</taxon>
        <taxon>Durocryptodira</taxon>
        <taxon>Testudinoidea</taxon>
        <taxon>Emydidae</taxon>
        <taxon>Chrysemys</taxon>
    </lineage>
</organism>
<feature type="region of interest" description="Disordered" evidence="1">
    <location>
        <begin position="1"/>
        <end position="229"/>
    </location>
</feature>
<feature type="compositionally biased region" description="Polar residues" evidence="1">
    <location>
        <begin position="343"/>
        <end position="359"/>
    </location>
</feature>
<dbReference type="GO" id="GO:0005829">
    <property type="term" value="C:cytosol"/>
    <property type="evidence" value="ECO:0007669"/>
    <property type="project" value="TreeGrafter"/>
</dbReference>
<feature type="compositionally biased region" description="Low complexity" evidence="1">
    <location>
        <begin position="123"/>
        <end position="133"/>
    </location>
</feature>
<dbReference type="AlphaFoldDB" id="A0A8C3ICY1"/>
<proteinExistence type="predicted"/>
<keyword evidence="3" id="KW-1185">Reference proteome</keyword>
<evidence type="ECO:0000313" key="2">
    <source>
        <dbReference type="Ensembl" id="ENSCPBP00000031046.1"/>
    </source>
</evidence>
<reference evidence="2" key="2">
    <citation type="submission" date="2025-09" db="UniProtKB">
        <authorList>
            <consortium name="Ensembl"/>
        </authorList>
    </citation>
    <scope>IDENTIFICATION</scope>
</reference>
<feature type="compositionally biased region" description="Low complexity" evidence="1">
    <location>
        <begin position="207"/>
        <end position="216"/>
    </location>
</feature>
<name>A0A8C3ICY1_CHRPI</name>
<gene>
    <name evidence="2" type="primary">TDRP</name>
</gene>
<sequence length="385" mass="40817">MSEAGRSRAGCRGDRKARALPAATRKHGSGRSAAPGRGSGGGRSQVRRGQRVGGISLPLPLPSGPVRPALGPLHRPGAGPSRPSSSQPLRRGDRAAGGRGPGRRSPLVRSRALGGNAGRRGEGAALGPEGGEALPPPTPGAVRAPVRPQTRPGPRSHSLPPVPGLSEAEPPRPSMWKLNKSSKVLLDDSPEEEETRLRDPPPPPQPAASVAASAAQNKDQFPHDEVTSSVSQLATKVQSASFRGWKEVTSMFNKDDEQQLLAGCKAPKSKGTNLKLKEDVKSEKKSGFWDSLAIKQNTQSRKPDQIEGWEPPQITAGDPISDAGNTLSDYPSWSGWEDETKGSTKYTNLASSGNSSRWSIKSAGKLVSIRRQSKGNLTDNWEELE</sequence>
<dbReference type="Ensembl" id="ENSCPBT00000036532.1">
    <property type="protein sequence ID" value="ENSCPBP00000031046.1"/>
    <property type="gene ID" value="ENSCPBG00000021817.1"/>
</dbReference>
<evidence type="ECO:0000256" key="1">
    <source>
        <dbReference type="SAM" id="MobiDB-lite"/>
    </source>
</evidence>